<evidence type="ECO:0000313" key="3">
    <source>
        <dbReference type="Proteomes" id="UP000321514"/>
    </source>
</evidence>
<protein>
    <recommendedName>
        <fullName evidence="1">Fe2OG dioxygenase domain-containing protein</fullName>
    </recommendedName>
</protein>
<evidence type="ECO:0000313" key="2">
    <source>
        <dbReference type="EMBL" id="GEN13559.1"/>
    </source>
</evidence>
<dbReference type="InterPro" id="IPR032857">
    <property type="entry name" value="ALKBH4"/>
</dbReference>
<dbReference type="PANTHER" id="PTHR12463">
    <property type="entry name" value="OXYGENASE-RELATED"/>
    <property type="match status" value="1"/>
</dbReference>
<dbReference type="GO" id="GO:0016491">
    <property type="term" value="F:oxidoreductase activity"/>
    <property type="evidence" value="ECO:0007669"/>
    <property type="project" value="TreeGrafter"/>
</dbReference>
<reference evidence="2 3" key="1">
    <citation type="submission" date="2019-07" db="EMBL/GenBank/DDBJ databases">
        <title>Whole genome shotgun sequence of Myxococcus fulvus NBRC 100333.</title>
        <authorList>
            <person name="Hosoyama A."/>
            <person name="Uohara A."/>
            <person name="Ohji S."/>
            <person name="Ichikawa N."/>
        </authorList>
    </citation>
    <scope>NUCLEOTIDE SEQUENCE [LARGE SCALE GENOMIC DNA]</scope>
    <source>
        <strain evidence="2 3">NBRC 100333</strain>
    </source>
</reference>
<dbReference type="Gene3D" id="2.60.120.590">
    <property type="entry name" value="Alpha-ketoglutarate-dependent dioxygenase AlkB-like"/>
    <property type="match status" value="1"/>
</dbReference>
<dbReference type="InterPro" id="IPR027450">
    <property type="entry name" value="AlkB-like"/>
</dbReference>
<dbReference type="InterPro" id="IPR037151">
    <property type="entry name" value="AlkB-like_sf"/>
</dbReference>
<proteinExistence type="predicted"/>
<dbReference type="Proteomes" id="UP000321514">
    <property type="component" value="Unassembled WGS sequence"/>
</dbReference>
<dbReference type="EMBL" id="BJXR01000090">
    <property type="protein sequence ID" value="GEN13559.1"/>
    <property type="molecule type" value="Genomic_DNA"/>
</dbReference>
<dbReference type="PANTHER" id="PTHR12463:SF1">
    <property type="entry name" value="2-OXOGLUTARATE AND FE-DEPENDENT OXYGENASE FAMILY PROTEIN"/>
    <property type="match status" value="1"/>
</dbReference>
<dbReference type="SUPFAM" id="SSF51197">
    <property type="entry name" value="Clavaminate synthase-like"/>
    <property type="match status" value="1"/>
</dbReference>
<dbReference type="GO" id="GO:0070988">
    <property type="term" value="P:demethylation"/>
    <property type="evidence" value="ECO:0007669"/>
    <property type="project" value="InterPro"/>
</dbReference>
<comment type="caution">
    <text evidence="2">The sequence shown here is derived from an EMBL/GenBank/DDBJ whole genome shotgun (WGS) entry which is preliminary data.</text>
</comment>
<feature type="domain" description="Fe2OG dioxygenase" evidence="1">
    <location>
        <begin position="26"/>
        <end position="125"/>
    </location>
</feature>
<evidence type="ECO:0000259" key="1">
    <source>
        <dbReference type="PROSITE" id="PS51471"/>
    </source>
</evidence>
<dbReference type="InterPro" id="IPR005123">
    <property type="entry name" value="Oxoglu/Fe-dep_dioxygenase_dom"/>
</dbReference>
<dbReference type="PROSITE" id="PS51471">
    <property type="entry name" value="FE2OG_OXY"/>
    <property type="match status" value="1"/>
</dbReference>
<dbReference type="AlphaFoldDB" id="A0A511THB1"/>
<accession>A0A511THB1</accession>
<name>A0A511THB1_MYXFU</name>
<dbReference type="Pfam" id="PF13532">
    <property type="entry name" value="2OG-FeII_Oxy_2"/>
    <property type="match status" value="1"/>
</dbReference>
<organism evidence="2 3">
    <name type="scientific">Myxococcus fulvus</name>
    <dbReference type="NCBI Taxonomy" id="33"/>
    <lineage>
        <taxon>Bacteria</taxon>
        <taxon>Pseudomonadati</taxon>
        <taxon>Myxococcota</taxon>
        <taxon>Myxococcia</taxon>
        <taxon>Myxococcales</taxon>
        <taxon>Cystobacterineae</taxon>
        <taxon>Myxococcaceae</taxon>
        <taxon>Myxococcus</taxon>
    </lineage>
</organism>
<sequence length="131" mass="15022">MHIGPLPPWAAKLAERLVAESILPWRPDQVIINEYIESQGISKHVDCESCFEEAIAMFSLLESWEMVFRKKNTKLKAAQLLERGSLAVLTGDARYQWTHEIPSRKMEPSGLPRGRRISITLRKVRTNQPNL</sequence>
<dbReference type="GO" id="GO:0032451">
    <property type="term" value="F:demethylase activity"/>
    <property type="evidence" value="ECO:0007669"/>
    <property type="project" value="TreeGrafter"/>
</dbReference>
<gene>
    <name evidence="2" type="ORF">MFU01_85960</name>
</gene>